<dbReference type="InterPro" id="IPR027483">
    <property type="entry name" value="PInositol-4-P-4/5-kinase_C_sf"/>
</dbReference>
<comment type="caution">
    <text evidence="3">The sequence shown here is derived from an EMBL/GenBank/DDBJ whole genome shotgun (WGS) entry which is preliminary data.</text>
</comment>
<keyword evidence="1" id="KW-0808">Transferase</keyword>
<evidence type="ECO:0000259" key="2">
    <source>
        <dbReference type="PROSITE" id="PS51455"/>
    </source>
</evidence>
<evidence type="ECO:0000256" key="1">
    <source>
        <dbReference type="PROSITE-ProRule" id="PRU00781"/>
    </source>
</evidence>
<dbReference type="InterPro" id="IPR023610">
    <property type="entry name" value="PInositol-4/5-P-5/4-kinase"/>
</dbReference>
<dbReference type="Pfam" id="PF01504">
    <property type="entry name" value="PIP5K"/>
    <property type="match status" value="1"/>
</dbReference>
<accession>A0ABV0QYE2</accession>
<keyword evidence="4" id="KW-1185">Reference proteome</keyword>
<dbReference type="Proteomes" id="UP001434883">
    <property type="component" value="Unassembled WGS sequence"/>
</dbReference>
<reference evidence="3 4" key="1">
    <citation type="submission" date="2021-06" db="EMBL/GenBank/DDBJ databases">
        <authorList>
            <person name="Palmer J.M."/>
        </authorList>
    </citation>
    <scope>NUCLEOTIDE SEQUENCE [LARGE SCALE GENOMIC DNA]</scope>
    <source>
        <strain evidence="3 4">XC_2019</strain>
        <tissue evidence="3">Muscle</tissue>
    </source>
</reference>
<name>A0ABV0QYE2_9TELE</name>
<dbReference type="Gene3D" id="3.30.800.10">
    <property type="entry name" value="Phosphatidylinositol Phosphate Kinase II Beta"/>
    <property type="match status" value="1"/>
</dbReference>
<dbReference type="PANTHER" id="PTHR23086:SF22">
    <property type="entry name" value="PHOSPHATIDYLINOSITOL 5-PHOSPHATE 4-KINASE TYPE-2 BETA"/>
    <property type="match status" value="1"/>
</dbReference>
<feature type="domain" description="PIPK" evidence="2">
    <location>
        <begin position="1"/>
        <end position="258"/>
    </location>
</feature>
<feature type="non-terminal residue" evidence="3">
    <location>
        <position position="1"/>
    </location>
</feature>
<sequence>YCPMVFRNLRERFAIDDQDYQNSLTRSAPLNSDSQGRFGNRFLTSYDHRFVIKTVSSEDIAEMHNILKKYHQVDSPRTCHGNTLLPQFLGMYRLTVDGVETYMVVTRNVFSHRLTVHRKYDLKAKDLPTFKDNDFLNEGHKLQIGDDNKKLSLCVFQFLATLKIMDYSLLVGIHDVERAEQEEMDVEGAGEDEEFENDEMGRGVLTGSFGTPPDSPGNPLNCGGFFGPGEFDSSVDVYAIKSHDSERHCFKIEWSSFI</sequence>
<dbReference type="SMART" id="SM00330">
    <property type="entry name" value="PIPKc"/>
    <property type="match status" value="1"/>
</dbReference>
<evidence type="ECO:0000313" key="4">
    <source>
        <dbReference type="Proteomes" id="UP001434883"/>
    </source>
</evidence>
<gene>
    <name evidence="3" type="primary">PIP4K2B</name>
    <name evidence="3" type="ORF">XENOCAPTIV_003536</name>
</gene>
<dbReference type="SUPFAM" id="SSF56104">
    <property type="entry name" value="SAICAR synthase-like"/>
    <property type="match status" value="1"/>
</dbReference>
<proteinExistence type="predicted"/>
<evidence type="ECO:0000313" key="3">
    <source>
        <dbReference type="EMBL" id="MEQ2200816.1"/>
    </source>
</evidence>
<dbReference type="PANTHER" id="PTHR23086">
    <property type="entry name" value="PHOSPHATIDYLINOSITOL-4-PHOSPHATE 5-KINASE"/>
    <property type="match status" value="1"/>
</dbReference>
<protein>
    <submittedName>
        <fullName evidence="3">Phosphatidylinositol 5-phosphate 4-kinase type-2 beta</fullName>
    </submittedName>
</protein>
<keyword evidence="1" id="KW-0418">Kinase</keyword>
<dbReference type="InterPro" id="IPR002498">
    <property type="entry name" value="PInositol-4-P-4/5-kinase_core"/>
</dbReference>
<keyword evidence="1" id="KW-0067">ATP-binding</keyword>
<dbReference type="Gene3D" id="3.30.810.10">
    <property type="entry name" value="2-Layer Sandwich"/>
    <property type="match status" value="1"/>
</dbReference>
<keyword evidence="1" id="KW-0547">Nucleotide-binding</keyword>
<dbReference type="PROSITE" id="PS51455">
    <property type="entry name" value="PIPK"/>
    <property type="match status" value="1"/>
</dbReference>
<dbReference type="EMBL" id="JAHRIN010026572">
    <property type="protein sequence ID" value="MEQ2200816.1"/>
    <property type="molecule type" value="Genomic_DNA"/>
</dbReference>
<organism evidence="3 4">
    <name type="scientific">Xenoophorus captivus</name>
    <dbReference type="NCBI Taxonomy" id="1517983"/>
    <lineage>
        <taxon>Eukaryota</taxon>
        <taxon>Metazoa</taxon>
        <taxon>Chordata</taxon>
        <taxon>Craniata</taxon>
        <taxon>Vertebrata</taxon>
        <taxon>Euteleostomi</taxon>
        <taxon>Actinopterygii</taxon>
        <taxon>Neopterygii</taxon>
        <taxon>Teleostei</taxon>
        <taxon>Neoteleostei</taxon>
        <taxon>Acanthomorphata</taxon>
        <taxon>Ovalentaria</taxon>
        <taxon>Atherinomorphae</taxon>
        <taxon>Cyprinodontiformes</taxon>
        <taxon>Goodeidae</taxon>
        <taxon>Xenoophorus</taxon>
    </lineage>
</organism>
<dbReference type="InterPro" id="IPR027484">
    <property type="entry name" value="PInositol-4-P-5-kinase_N"/>
</dbReference>